<gene>
    <name evidence="2" type="ORF">K444DRAFT_614727</name>
</gene>
<reference evidence="2 3" key="1">
    <citation type="submission" date="2016-04" db="EMBL/GenBank/DDBJ databases">
        <title>A degradative enzymes factory behind the ericoid mycorrhizal symbiosis.</title>
        <authorList>
            <consortium name="DOE Joint Genome Institute"/>
            <person name="Martino E."/>
            <person name="Morin E."/>
            <person name="Grelet G."/>
            <person name="Kuo A."/>
            <person name="Kohler A."/>
            <person name="Daghino S."/>
            <person name="Barry K."/>
            <person name="Choi C."/>
            <person name="Cichocki N."/>
            <person name="Clum A."/>
            <person name="Copeland A."/>
            <person name="Hainaut M."/>
            <person name="Haridas S."/>
            <person name="Labutti K."/>
            <person name="Lindquist E."/>
            <person name="Lipzen A."/>
            <person name="Khouja H.-R."/>
            <person name="Murat C."/>
            <person name="Ohm R."/>
            <person name="Olson A."/>
            <person name="Spatafora J."/>
            <person name="Veneault-Fourrey C."/>
            <person name="Henrissat B."/>
            <person name="Grigoriev I."/>
            <person name="Martin F."/>
            <person name="Perotto S."/>
        </authorList>
    </citation>
    <scope>NUCLEOTIDE SEQUENCE [LARGE SCALE GENOMIC DNA]</scope>
    <source>
        <strain evidence="2 3">E</strain>
    </source>
</reference>
<dbReference type="OrthoDB" id="3548605at2759"/>
<evidence type="ECO:0000313" key="2">
    <source>
        <dbReference type="EMBL" id="PMD57779.1"/>
    </source>
</evidence>
<dbReference type="EMBL" id="KZ613843">
    <property type="protein sequence ID" value="PMD57779.1"/>
    <property type="molecule type" value="Genomic_DNA"/>
</dbReference>
<feature type="region of interest" description="Disordered" evidence="1">
    <location>
        <begin position="1"/>
        <end position="131"/>
    </location>
</feature>
<feature type="compositionally biased region" description="Basic and acidic residues" evidence="1">
    <location>
        <begin position="83"/>
        <end position="95"/>
    </location>
</feature>
<dbReference type="GeneID" id="36588662"/>
<dbReference type="InParanoid" id="A0A2J6T449"/>
<evidence type="ECO:0000313" key="3">
    <source>
        <dbReference type="Proteomes" id="UP000235371"/>
    </source>
</evidence>
<feature type="compositionally biased region" description="Basic and acidic residues" evidence="1">
    <location>
        <begin position="63"/>
        <end position="75"/>
    </location>
</feature>
<keyword evidence="3" id="KW-1185">Reference proteome</keyword>
<feature type="compositionally biased region" description="Polar residues" evidence="1">
    <location>
        <begin position="108"/>
        <end position="117"/>
    </location>
</feature>
<sequence length="131" mass="14763">MYRSATSPKKKNFMTAGGQPRRGSILSMWEGGKDKDGRDILAHDDHSDEEEESVGSPMSNEEEQGKASLERERRGSILSIWRKGKDEHGNHAIVHDDEEYSQADRLPSRTSSDSASRPKQREELPTSSFFV</sequence>
<name>A0A2J6T449_9HELO</name>
<feature type="compositionally biased region" description="Basic and acidic residues" evidence="1">
    <location>
        <begin position="31"/>
        <end position="46"/>
    </location>
</feature>
<evidence type="ECO:0000256" key="1">
    <source>
        <dbReference type="SAM" id="MobiDB-lite"/>
    </source>
</evidence>
<accession>A0A2J6T449</accession>
<dbReference type="RefSeq" id="XP_024734683.1">
    <property type="nucleotide sequence ID" value="XM_024880585.1"/>
</dbReference>
<dbReference type="Proteomes" id="UP000235371">
    <property type="component" value="Unassembled WGS sequence"/>
</dbReference>
<proteinExistence type="predicted"/>
<dbReference type="AlphaFoldDB" id="A0A2J6T449"/>
<organism evidence="2 3">
    <name type="scientific">Hyaloscypha bicolor E</name>
    <dbReference type="NCBI Taxonomy" id="1095630"/>
    <lineage>
        <taxon>Eukaryota</taxon>
        <taxon>Fungi</taxon>
        <taxon>Dikarya</taxon>
        <taxon>Ascomycota</taxon>
        <taxon>Pezizomycotina</taxon>
        <taxon>Leotiomycetes</taxon>
        <taxon>Helotiales</taxon>
        <taxon>Hyaloscyphaceae</taxon>
        <taxon>Hyaloscypha</taxon>
        <taxon>Hyaloscypha bicolor</taxon>
    </lineage>
</organism>
<protein>
    <submittedName>
        <fullName evidence="2">Uncharacterized protein</fullName>
    </submittedName>
</protein>